<comment type="caution">
    <text evidence="1">The sequence shown here is derived from an EMBL/GenBank/DDBJ whole genome shotgun (WGS) entry which is preliminary data.</text>
</comment>
<dbReference type="Proteomes" id="UP000298663">
    <property type="component" value="Unassembled WGS sequence"/>
</dbReference>
<reference evidence="1 2" key="2">
    <citation type="journal article" date="2019" name="G3 (Bethesda)">
        <title>Hybrid Assembly of the Genome of the Entomopathogenic Nematode Steinernema carpocapsae Identifies the X-Chromosome.</title>
        <authorList>
            <person name="Serra L."/>
            <person name="Macchietto M."/>
            <person name="Macias-Munoz A."/>
            <person name="McGill C.J."/>
            <person name="Rodriguez I.M."/>
            <person name="Rodriguez B."/>
            <person name="Murad R."/>
            <person name="Mortazavi A."/>
        </authorList>
    </citation>
    <scope>NUCLEOTIDE SEQUENCE [LARGE SCALE GENOMIC DNA]</scope>
    <source>
        <strain evidence="1 2">ALL</strain>
    </source>
</reference>
<gene>
    <name evidence="1" type="ORF">L596_030555</name>
</gene>
<name>A0A4U5LPP6_STECR</name>
<accession>A0A4U5LPP6</accession>
<evidence type="ECO:0000313" key="1">
    <source>
        <dbReference type="EMBL" id="TKR57912.1"/>
    </source>
</evidence>
<evidence type="ECO:0000313" key="2">
    <source>
        <dbReference type="Proteomes" id="UP000298663"/>
    </source>
</evidence>
<organism evidence="1 2">
    <name type="scientific">Steinernema carpocapsae</name>
    <name type="common">Entomopathogenic nematode</name>
    <dbReference type="NCBI Taxonomy" id="34508"/>
    <lineage>
        <taxon>Eukaryota</taxon>
        <taxon>Metazoa</taxon>
        <taxon>Ecdysozoa</taxon>
        <taxon>Nematoda</taxon>
        <taxon>Chromadorea</taxon>
        <taxon>Rhabditida</taxon>
        <taxon>Tylenchina</taxon>
        <taxon>Panagrolaimomorpha</taxon>
        <taxon>Strongyloidoidea</taxon>
        <taxon>Steinernematidae</taxon>
        <taxon>Steinernema</taxon>
    </lineage>
</organism>
<dbReference type="AlphaFoldDB" id="A0A4U5LPP6"/>
<keyword evidence="2" id="KW-1185">Reference proteome</keyword>
<sequence>MYTINRIEMNILESHKARSAIGIWWKLSDTDWLGRSRRVRQPLGRVVWTVDICRWLCLGQGQLFEVRSRS</sequence>
<dbReference type="EMBL" id="AZBU02000014">
    <property type="protein sequence ID" value="TKR57912.1"/>
    <property type="molecule type" value="Genomic_DNA"/>
</dbReference>
<reference evidence="1 2" key="1">
    <citation type="journal article" date="2015" name="Genome Biol.">
        <title>Comparative genomics of Steinernema reveals deeply conserved gene regulatory networks.</title>
        <authorList>
            <person name="Dillman A.R."/>
            <person name="Macchietto M."/>
            <person name="Porter C.F."/>
            <person name="Rogers A."/>
            <person name="Williams B."/>
            <person name="Antoshechkin I."/>
            <person name="Lee M.M."/>
            <person name="Goodwin Z."/>
            <person name="Lu X."/>
            <person name="Lewis E.E."/>
            <person name="Goodrich-Blair H."/>
            <person name="Stock S.P."/>
            <person name="Adams B.J."/>
            <person name="Sternberg P.W."/>
            <person name="Mortazavi A."/>
        </authorList>
    </citation>
    <scope>NUCLEOTIDE SEQUENCE [LARGE SCALE GENOMIC DNA]</scope>
    <source>
        <strain evidence="1 2">ALL</strain>
    </source>
</reference>
<protein>
    <submittedName>
        <fullName evidence="1">Uncharacterized protein</fullName>
    </submittedName>
</protein>
<proteinExistence type="predicted"/>